<dbReference type="GO" id="GO:0042127">
    <property type="term" value="P:regulation of cell population proliferation"/>
    <property type="evidence" value="ECO:0007669"/>
    <property type="project" value="TreeGrafter"/>
</dbReference>
<feature type="compositionally biased region" description="Basic and acidic residues" evidence="1">
    <location>
        <begin position="14"/>
        <end position="40"/>
    </location>
</feature>
<sequence>MSREQEPESSEAECDARGHPELEDKEHWHYPDNNTHKQEDTSLLNRGESFLHQQDDLQEKKVSSAEGRDFCERVPIEEEDDISNSDSDSDDNVTIIIGSIKTNPFIFMEELTNPNAQVNKDLKTSTSVKTSEEESKKPPAQKEPSQAPASKKVAEFSSCEFPSQIKIINHPTVPNTQRVVNPNNVDIQSVITVLITKGKECGNSGPNKFILIICGEAQACSPGLQP</sequence>
<dbReference type="PANTHER" id="PTHR46878:SF1">
    <property type="entry name" value="FORKHEAD BOX PROTEIN M1"/>
    <property type="match status" value="1"/>
</dbReference>
<feature type="region of interest" description="Disordered" evidence="1">
    <location>
        <begin position="117"/>
        <end position="153"/>
    </location>
</feature>
<keyword evidence="3" id="KW-1185">Reference proteome</keyword>
<evidence type="ECO:0000256" key="1">
    <source>
        <dbReference type="SAM" id="MobiDB-lite"/>
    </source>
</evidence>
<accession>A0A091E5G3</accession>
<dbReference type="GO" id="GO:0003700">
    <property type="term" value="F:DNA-binding transcription factor activity"/>
    <property type="evidence" value="ECO:0007669"/>
    <property type="project" value="InterPro"/>
</dbReference>
<dbReference type="GO" id="GO:0000086">
    <property type="term" value="P:G2/M transition of mitotic cell cycle"/>
    <property type="evidence" value="ECO:0007669"/>
    <property type="project" value="InterPro"/>
</dbReference>
<dbReference type="Proteomes" id="UP000028990">
    <property type="component" value="Unassembled WGS sequence"/>
</dbReference>
<dbReference type="eggNOG" id="ENOG502TCXD">
    <property type="taxonomic scope" value="Eukaryota"/>
</dbReference>
<dbReference type="GO" id="GO:0006357">
    <property type="term" value="P:regulation of transcription by RNA polymerase II"/>
    <property type="evidence" value="ECO:0007669"/>
    <property type="project" value="TreeGrafter"/>
</dbReference>
<feature type="compositionally biased region" description="Acidic residues" evidence="1">
    <location>
        <begin position="77"/>
        <end position="91"/>
    </location>
</feature>
<proteinExistence type="predicted"/>
<dbReference type="GO" id="GO:0000977">
    <property type="term" value="F:RNA polymerase II transcription regulatory region sequence-specific DNA binding"/>
    <property type="evidence" value="ECO:0007669"/>
    <property type="project" value="TreeGrafter"/>
</dbReference>
<dbReference type="GO" id="GO:0005634">
    <property type="term" value="C:nucleus"/>
    <property type="evidence" value="ECO:0007669"/>
    <property type="project" value="TreeGrafter"/>
</dbReference>
<organism evidence="2 3">
    <name type="scientific">Fukomys damarensis</name>
    <name type="common">Damaraland mole rat</name>
    <name type="synonym">Cryptomys damarensis</name>
    <dbReference type="NCBI Taxonomy" id="885580"/>
    <lineage>
        <taxon>Eukaryota</taxon>
        <taxon>Metazoa</taxon>
        <taxon>Chordata</taxon>
        <taxon>Craniata</taxon>
        <taxon>Vertebrata</taxon>
        <taxon>Euteleostomi</taxon>
        <taxon>Mammalia</taxon>
        <taxon>Eutheria</taxon>
        <taxon>Euarchontoglires</taxon>
        <taxon>Glires</taxon>
        <taxon>Rodentia</taxon>
        <taxon>Hystricomorpha</taxon>
        <taxon>Bathyergidae</taxon>
        <taxon>Fukomys</taxon>
    </lineage>
</organism>
<evidence type="ECO:0000313" key="2">
    <source>
        <dbReference type="EMBL" id="KFO37800.1"/>
    </source>
</evidence>
<dbReference type="PANTHER" id="PTHR46878">
    <property type="entry name" value="FORKHEAD BOX PROTEIN M1"/>
    <property type="match status" value="1"/>
</dbReference>
<feature type="compositionally biased region" description="Basic and acidic residues" evidence="1">
    <location>
        <begin position="53"/>
        <end position="76"/>
    </location>
</feature>
<reference evidence="2 3" key="1">
    <citation type="submission" date="2013-11" db="EMBL/GenBank/DDBJ databases">
        <title>The Damaraland mole rat (Fukomys damarensis) genome and evolution of African mole rats.</title>
        <authorList>
            <person name="Gladyshev V.N."/>
            <person name="Fang X."/>
        </authorList>
    </citation>
    <scope>NUCLEOTIDE SEQUENCE [LARGE SCALE GENOMIC DNA]</scope>
    <source>
        <tissue evidence="2">Liver</tissue>
    </source>
</reference>
<dbReference type="EMBL" id="KN120729">
    <property type="protein sequence ID" value="KFO37800.1"/>
    <property type="molecule type" value="Genomic_DNA"/>
</dbReference>
<evidence type="ECO:0000313" key="3">
    <source>
        <dbReference type="Proteomes" id="UP000028990"/>
    </source>
</evidence>
<name>A0A091E5G3_FUKDA</name>
<dbReference type="AlphaFoldDB" id="A0A091E5G3"/>
<dbReference type="InterPro" id="IPR042839">
    <property type="entry name" value="FOXM1"/>
</dbReference>
<protein>
    <submittedName>
        <fullName evidence="2">Forkhead box protein M1</fullName>
    </submittedName>
</protein>
<feature type="region of interest" description="Disordered" evidence="1">
    <location>
        <begin position="1"/>
        <end position="92"/>
    </location>
</feature>
<dbReference type="InterPro" id="IPR035352">
    <property type="entry name" value="TSX"/>
</dbReference>
<dbReference type="Pfam" id="PF17397">
    <property type="entry name" value="TSX"/>
    <property type="match status" value="1"/>
</dbReference>
<gene>
    <name evidence="2" type="ORF">H920_00791</name>
</gene>